<dbReference type="PANTHER" id="PTHR43322:SF5">
    <property type="entry name" value="1-DEOXY-D-XYLULOSE-5-PHOSPHATE SYNTHASE, CHLOROPLASTIC"/>
    <property type="match status" value="1"/>
</dbReference>
<proteinExistence type="predicted"/>
<reference evidence="8" key="1">
    <citation type="journal article" date="2014" name="Front. Microbiol.">
        <title>High frequency of phylogenetically diverse reductive dehalogenase-homologous genes in deep subseafloor sedimentary metagenomes.</title>
        <authorList>
            <person name="Kawai M."/>
            <person name="Futagami T."/>
            <person name="Toyoda A."/>
            <person name="Takaki Y."/>
            <person name="Nishi S."/>
            <person name="Hori S."/>
            <person name="Arai W."/>
            <person name="Tsubouchi T."/>
            <person name="Morono Y."/>
            <person name="Uchiyama I."/>
            <person name="Ito T."/>
            <person name="Fujiyama A."/>
            <person name="Inagaki F."/>
            <person name="Takami H."/>
        </authorList>
    </citation>
    <scope>NUCLEOTIDE SEQUENCE</scope>
    <source>
        <strain evidence="8">Expedition CK06-06</strain>
    </source>
</reference>
<comment type="subunit">
    <text evidence="3">Homodimer.</text>
</comment>
<organism evidence="8">
    <name type="scientific">marine sediment metagenome</name>
    <dbReference type="NCBI Taxonomy" id="412755"/>
    <lineage>
        <taxon>unclassified sequences</taxon>
        <taxon>metagenomes</taxon>
        <taxon>ecological metagenomes</taxon>
    </lineage>
</organism>
<dbReference type="EMBL" id="BARS01008059">
    <property type="protein sequence ID" value="GAF73335.1"/>
    <property type="molecule type" value="Genomic_DNA"/>
</dbReference>
<dbReference type="GO" id="GO:0016114">
    <property type="term" value="P:terpenoid biosynthetic process"/>
    <property type="evidence" value="ECO:0007669"/>
    <property type="project" value="InterPro"/>
</dbReference>
<evidence type="ECO:0000256" key="2">
    <source>
        <dbReference type="ARBA" id="ARBA00001964"/>
    </source>
</evidence>
<dbReference type="Pfam" id="PF13292">
    <property type="entry name" value="DXP_synthase_N"/>
    <property type="match status" value="1"/>
</dbReference>
<evidence type="ECO:0000256" key="5">
    <source>
        <dbReference type="ARBA" id="ARBA00022723"/>
    </source>
</evidence>
<evidence type="ECO:0000256" key="4">
    <source>
        <dbReference type="ARBA" id="ARBA00022679"/>
    </source>
</evidence>
<dbReference type="AlphaFoldDB" id="X0TB81"/>
<evidence type="ECO:0000256" key="6">
    <source>
        <dbReference type="ARBA" id="ARBA00022842"/>
    </source>
</evidence>
<sequence>MSEILLDTINSPADLKPLGDRELLQLCDEIRERIISTVSEKGGHLAPSLGTVELTVALCKLLDLPRDQVVWDVGHQAYGWKLLTGRRERFHTIRQHQGLSGFLRRDESEHDAFGAGHASTSVVAAWGMASARDLRGEDFRVVAVIGDGAMTGGLAYEALNNIGDRGTRMLVILNDNEMSISGNTGAMHRYLRDLVNSYLYTKTKSEVAKHVDRIPLVGHGLVEAVKSIEGGLRHVLVPGLLFEALGFRYIGPIDGHDLRGLLRRISHLLDPDVPILLHVVTQKGKGFRLAEGDPVKWHGVGAFEIETGKSKPKP</sequence>
<dbReference type="GO" id="GO:0008661">
    <property type="term" value="F:1-deoxy-D-xylulose-5-phosphate synthase activity"/>
    <property type="evidence" value="ECO:0007669"/>
    <property type="project" value="InterPro"/>
</dbReference>
<accession>X0TB81</accession>
<keyword evidence="6" id="KW-0460">Magnesium</keyword>
<comment type="cofactor">
    <cofactor evidence="1">
        <name>Mg(2+)</name>
        <dbReference type="ChEBI" id="CHEBI:18420"/>
    </cofactor>
</comment>
<dbReference type="PANTHER" id="PTHR43322">
    <property type="entry name" value="1-D-DEOXYXYLULOSE 5-PHOSPHATE SYNTHASE-RELATED"/>
    <property type="match status" value="1"/>
</dbReference>
<dbReference type="GO" id="GO:0046872">
    <property type="term" value="F:metal ion binding"/>
    <property type="evidence" value="ECO:0007669"/>
    <property type="project" value="UniProtKB-KW"/>
</dbReference>
<dbReference type="GO" id="GO:0005829">
    <property type="term" value="C:cytosol"/>
    <property type="evidence" value="ECO:0007669"/>
    <property type="project" value="TreeGrafter"/>
</dbReference>
<evidence type="ECO:0000313" key="8">
    <source>
        <dbReference type="EMBL" id="GAF73335.1"/>
    </source>
</evidence>
<keyword evidence="5" id="KW-0479">Metal-binding</keyword>
<dbReference type="CDD" id="cd02007">
    <property type="entry name" value="TPP_DXS"/>
    <property type="match status" value="1"/>
</dbReference>
<protein>
    <submittedName>
        <fullName evidence="8">Uncharacterized protein</fullName>
    </submittedName>
</protein>
<dbReference type="InterPro" id="IPR005477">
    <property type="entry name" value="Dxylulose-5-P_synthase"/>
</dbReference>
<dbReference type="InterPro" id="IPR029061">
    <property type="entry name" value="THDP-binding"/>
</dbReference>
<dbReference type="GO" id="GO:0019288">
    <property type="term" value="P:isopentenyl diphosphate biosynthetic process, methylerythritol 4-phosphate pathway"/>
    <property type="evidence" value="ECO:0007669"/>
    <property type="project" value="TreeGrafter"/>
</dbReference>
<keyword evidence="7" id="KW-0786">Thiamine pyrophosphate</keyword>
<evidence type="ECO:0000256" key="3">
    <source>
        <dbReference type="ARBA" id="ARBA00011738"/>
    </source>
</evidence>
<feature type="non-terminal residue" evidence="8">
    <location>
        <position position="314"/>
    </location>
</feature>
<comment type="caution">
    <text evidence="8">The sequence shown here is derived from an EMBL/GenBank/DDBJ whole genome shotgun (WGS) entry which is preliminary data.</text>
</comment>
<dbReference type="SUPFAM" id="SSF52518">
    <property type="entry name" value="Thiamin diphosphate-binding fold (THDP-binding)"/>
    <property type="match status" value="1"/>
</dbReference>
<evidence type="ECO:0000256" key="7">
    <source>
        <dbReference type="ARBA" id="ARBA00023052"/>
    </source>
</evidence>
<dbReference type="Gene3D" id="3.40.50.970">
    <property type="match status" value="1"/>
</dbReference>
<dbReference type="InterPro" id="IPR049557">
    <property type="entry name" value="Transketolase_CS"/>
</dbReference>
<evidence type="ECO:0000256" key="1">
    <source>
        <dbReference type="ARBA" id="ARBA00001946"/>
    </source>
</evidence>
<dbReference type="PROSITE" id="PS00801">
    <property type="entry name" value="TRANSKETOLASE_1"/>
    <property type="match status" value="1"/>
</dbReference>
<keyword evidence="4" id="KW-0808">Transferase</keyword>
<comment type="cofactor">
    <cofactor evidence="2">
        <name>thiamine diphosphate</name>
        <dbReference type="ChEBI" id="CHEBI:58937"/>
    </cofactor>
</comment>
<name>X0TB81_9ZZZZ</name>
<gene>
    <name evidence="8" type="ORF">S01H1_15440</name>
</gene>